<comment type="caution">
    <text evidence="3">The sequence shown here is derived from an EMBL/GenBank/DDBJ whole genome shotgun (WGS) entry which is preliminary data.</text>
</comment>
<evidence type="ECO:0000256" key="2">
    <source>
        <dbReference type="SAM" id="SignalP"/>
    </source>
</evidence>
<evidence type="ECO:0000313" key="3">
    <source>
        <dbReference type="EMBL" id="OLP78587.1"/>
    </source>
</evidence>
<name>A0A1Q9C6T5_SYMMI</name>
<feature type="signal peptide" evidence="2">
    <location>
        <begin position="1"/>
        <end position="19"/>
    </location>
</feature>
<feature type="region of interest" description="Disordered" evidence="1">
    <location>
        <begin position="523"/>
        <end position="544"/>
    </location>
</feature>
<accession>A0A1Q9C6T5</accession>
<keyword evidence="4" id="KW-1185">Reference proteome</keyword>
<feature type="compositionally biased region" description="Polar residues" evidence="1">
    <location>
        <begin position="532"/>
        <end position="541"/>
    </location>
</feature>
<protein>
    <recommendedName>
        <fullName evidence="5">Reverse transcriptase domain-containing protein</fullName>
    </recommendedName>
</protein>
<feature type="region of interest" description="Disordered" evidence="1">
    <location>
        <begin position="245"/>
        <end position="286"/>
    </location>
</feature>
<reference evidence="3 4" key="1">
    <citation type="submission" date="2016-02" db="EMBL/GenBank/DDBJ databases">
        <title>Genome analysis of coral dinoflagellate symbionts highlights evolutionary adaptations to a symbiotic lifestyle.</title>
        <authorList>
            <person name="Aranda M."/>
            <person name="Li Y."/>
            <person name="Liew Y.J."/>
            <person name="Baumgarten S."/>
            <person name="Simakov O."/>
            <person name="Wilson M."/>
            <person name="Piel J."/>
            <person name="Ashoor H."/>
            <person name="Bougouffa S."/>
            <person name="Bajic V.B."/>
            <person name="Ryu T."/>
            <person name="Ravasi T."/>
            <person name="Bayer T."/>
            <person name="Micklem G."/>
            <person name="Kim H."/>
            <person name="Bhak J."/>
            <person name="Lajeunesse T.C."/>
            <person name="Voolstra C.R."/>
        </authorList>
    </citation>
    <scope>NUCLEOTIDE SEQUENCE [LARGE SCALE GENOMIC DNA]</scope>
    <source>
        <strain evidence="3 4">CCMP2467</strain>
    </source>
</reference>
<sequence>MSAALIGQLLSACAGTYSAASSAVWWAASLPPTCRESLAHAALTCSGATPRYFTPGFGPLALAWGWLLLGVLLGLLFRRAAAALVALAGGHAPQCAPCSWEALLRELAARTEDPNRHEVLQYLLQGGEAAVRDLSQATNRTPTALMAHLLTDSTVVDAAALRPAHAAHPGPPSEGDPELRRQRALHALAQMQLLPPGTRPAALRDHQADTDAAEILSDTLSATTPFASPRGDAPQQLSGAVAPVTPREATPGFTPPPSPDQLPRSTPAAANVEPLPWQDARPPSSLPGERNSWLYIPLLHAGAGNLTERAQHDWRSRPGLGPRFWELASLLRDAPPVMPSALAQTLLAVAECEAHDTRRDISAADRASAAAFSAMPDAPLPLSAALLLCMEPDGYLTAAAQAAFLESYAGASATFTRPNLSTYPESRGELCSSLFVPLFHAAAGALTQAATHDVSAIPTSACAFQSWQWLYGNACQLLPFSAGAAEVATAEALTTFPAAAAPLYPGRAQSLFKWMHEAKNVRRRRTGVDSHSPPQTLQTGAPCSMHMLRSPPAPDPTAFNMAGDDTDGRHFCPDRAAVADAEEWRAWDDVDFVDELRHPAPTLQDAPPLMRAAVPGRTCAIASPSSCGQLLAQARMPADVCKAVAIARLIALRETDGGVGLYATRPFQSMLQARAGTDALAAHVRPAFATRRGAVLVSLDGRSAYDSMLQAAFLNKLREVAPEWIPFVRLFYGSPSTYCWWDCAGRCRDIPQGEGCERGDALAPVLFAFGQHDGAACIREAVRAISGLSLKELQSCT</sequence>
<evidence type="ECO:0008006" key="5">
    <source>
        <dbReference type="Google" id="ProtNLM"/>
    </source>
</evidence>
<evidence type="ECO:0000256" key="1">
    <source>
        <dbReference type="SAM" id="MobiDB-lite"/>
    </source>
</evidence>
<organism evidence="3 4">
    <name type="scientific">Symbiodinium microadriaticum</name>
    <name type="common">Dinoflagellate</name>
    <name type="synonym">Zooxanthella microadriatica</name>
    <dbReference type="NCBI Taxonomy" id="2951"/>
    <lineage>
        <taxon>Eukaryota</taxon>
        <taxon>Sar</taxon>
        <taxon>Alveolata</taxon>
        <taxon>Dinophyceae</taxon>
        <taxon>Suessiales</taxon>
        <taxon>Symbiodiniaceae</taxon>
        <taxon>Symbiodinium</taxon>
    </lineage>
</organism>
<dbReference type="AlphaFoldDB" id="A0A1Q9C6T5"/>
<gene>
    <name evidence="3" type="ORF">AK812_SmicGene41216</name>
</gene>
<dbReference type="EMBL" id="LSRX01001591">
    <property type="protein sequence ID" value="OLP78587.1"/>
    <property type="molecule type" value="Genomic_DNA"/>
</dbReference>
<evidence type="ECO:0000313" key="4">
    <source>
        <dbReference type="Proteomes" id="UP000186817"/>
    </source>
</evidence>
<keyword evidence="2" id="KW-0732">Signal</keyword>
<dbReference type="OrthoDB" id="10496245at2759"/>
<feature type="chain" id="PRO_5012796636" description="Reverse transcriptase domain-containing protein" evidence="2">
    <location>
        <begin position="20"/>
        <end position="797"/>
    </location>
</feature>
<proteinExistence type="predicted"/>
<dbReference type="Proteomes" id="UP000186817">
    <property type="component" value="Unassembled WGS sequence"/>
</dbReference>